<keyword evidence="3" id="KW-1185">Reference proteome</keyword>
<dbReference type="Proteomes" id="UP000266723">
    <property type="component" value="Unassembled WGS sequence"/>
</dbReference>
<dbReference type="PANTHER" id="PTHR46050">
    <property type="entry name" value="TPR REPEAT-CONTAINING THIOREDOXIN"/>
    <property type="match status" value="1"/>
</dbReference>
<dbReference type="Gene3D" id="1.25.40.10">
    <property type="entry name" value="Tetratricopeptide repeat domain"/>
    <property type="match status" value="1"/>
</dbReference>
<feature type="compositionally biased region" description="Basic residues" evidence="1">
    <location>
        <begin position="19"/>
        <end position="28"/>
    </location>
</feature>
<dbReference type="InterPro" id="IPR011990">
    <property type="entry name" value="TPR-like_helical_dom_sf"/>
</dbReference>
<organism evidence="2 3">
    <name type="scientific">Brassica cretica</name>
    <name type="common">Mustard</name>
    <dbReference type="NCBI Taxonomy" id="69181"/>
    <lineage>
        <taxon>Eukaryota</taxon>
        <taxon>Viridiplantae</taxon>
        <taxon>Streptophyta</taxon>
        <taxon>Embryophyta</taxon>
        <taxon>Tracheophyta</taxon>
        <taxon>Spermatophyta</taxon>
        <taxon>Magnoliopsida</taxon>
        <taxon>eudicotyledons</taxon>
        <taxon>Gunneridae</taxon>
        <taxon>Pentapetalae</taxon>
        <taxon>rosids</taxon>
        <taxon>malvids</taxon>
        <taxon>Brassicales</taxon>
        <taxon>Brassicaceae</taxon>
        <taxon>Brassiceae</taxon>
        <taxon>Brassica</taxon>
    </lineage>
</organism>
<feature type="region of interest" description="Disordered" evidence="1">
    <location>
        <begin position="1"/>
        <end position="35"/>
    </location>
</feature>
<gene>
    <name evidence="2" type="ORF">DY000_02041897</name>
</gene>
<name>A0ABQ7B795_BRACR</name>
<reference evidence="2 3" key="1">
    <citation type="journal article" date="2020" name="BMC Genomics">
        <title>Intraspecific diversification of the crop wild relative Brassica cretica Lam. using demographic model selection.</title>
        <authorList>
            <person name="Kioukis A."/>
            <person name="Michalopoulou V.A."/>
            <person name="Briers L."/>
            <person name="Pirintsos S."/>
            <person name="Studholme D.J."/>
            <person name="Pavlidis P."/>
            <person name="Sarris P.F."/>
        </authorList>
    </citation>
    <scope>NUCLEOTIDE SEQUENCE [LARGE SCALE GENOMIC DNA]</scope>
    <source>
        <strain evidence="3">cv. PFS-1207/04</strain>
    </source>
</reference>
<proteinExistence type="predicted"/>
<dbReference type="EMBL" id="QGKV02001507">
    <property type="protein sequence ID" value="KAF3528045.1"/>
    <property type="molecule type" value="Genomic_DNA"/>
</dbReference>
<accession>A0ABQ7B795</accession>
<protein>
    <submittedName>
        <fullName evidence="2">Uncharacterized protein</fullName>
    </submittedName>
</protein>
<evidence type="ECO:0000313" key="2">
    <source>
        <dbReference type="EMBL" id="KAF3528045.1"/>
    </source>
</evidence>
<evidence type="ECO:0000313" key="3">
    <source>
        <dbReference type="Proteomes" id="UP000266723"/>
    </source>
</evidence>
<evidence type="ECO:0000256" key="1">
    <source>
        <dbReference type="SAM" id="MobiDB-lite"/>
    </source>
</evidence>
<sequence>MQCSTIIPHHLQHDERFPNRSRKRRKPGGGHGCLRAPKALEIEPHNTEIKILKKNVELVQRALSSSKLEKWAEAVRDFEIVHQAMPYDKVIAKSLSQAQVALKQSRSRVVLNMESGGDVKEISSLEELKAVLARPDKSVKIIYL</sequence>
<dbReference type="PANTHER" id="PTHR46050:SF17">
    <property type="entry name" value="BNAC01G31360D PROTEIN"/>
    <property type="match status" value="1"/>
</dbReference>
<dbReference type="InterPro" id="IPR044534">
    <property type="entry name" value="TTL1-4"/>
</dbReference>
<comment type="caution">
    <text evidence="2">The sequence shown here is derived from an EMBL/GenBank/DDBJ whole genome shotgun (WGS) entry which is preliminary data.</text>
</comment>